<proteinExistence type="predicted"/>
<dbReference type="EMBL" id="JACCHS010000165">
    <property type="protein sequence ID" value="NYT47499.1"/>
    <property type="molecule type" value="Genomic_DNA"/>
</dbReference>
<comment type="caution">
    <text evidence="1">The sequence shown here is derived from an EMBL/GenBank/DDBJ whole genome shotgun (WGS) entry which is preliminary data.</text>
</comment>
<gene>
    <name evidence="1" type="ORF">H0A75_07930</name>
</gene>
<evidence type="ECO:0000313" key="2">
    <source>
        <dbReference type="Proteomes" id="UP000537890"/>
    </source>
</evidence>
<reference evidence="1 2" key="1">
    <citation type="submission" date="2020-05" db="EMBL/GenBank/DDBJ databases">
        <title>Horizontal transmission and recombination maintain forever young bacterial symbiont genomes.</title>
        <authorList>
            <person name="Russell S.L."/>
            <person name="Pepper-Tunick E."/>
            <person name="Svedberg J."/>
            <person name="Byrne A."/>
            <person name="Ruelas Castillo J."/>
            <person name="Vollmers C."/>
            <person name="Beinart R.A."/>
            <person name="Corbett-Detig R."/>
        </authorList>
    </citation>
    <scope>NUCLEOTIDE SEQUENCE [LARGE SCALE GENOMIC DNA]</scope>
    <source>
        <strain evidence="1">4727-3</strain>
    </source>
</reference>
<sequence>MSIADLSVVNDGMVHVSFNSQNKIYVQNFKGSVIIHGANGGSVDGVSKTPSLINLFPEVSIQANKSLIIDTFVKAYVSGASGDTDFLGLNVATNIKINGTWYSLGNSGQSCFSEPGGSGMATYAAKKF</sequence>
<dbReference type="Proteomes" id="UP000537890">
    <property type="component" value="Unassembled WGS sequence"/>
</dbReference>
<protein>
    <submittedName>
        <fullName evidence="1">Uncharacterized protein</fullName>
    </submittedName>
</protein>
<dbReference type="AlphaFoldDB" id="A0A7Z0SE69"/>
<accession>A0A7Z0SE69</accession>
<evidence type="ECO:0000313" key="1">
    <source>
        <dbReference type="EMBL" id="NYT47499.1"/>
    </source>
</evidence>
<organism evidence="1 2">
    <name type="scientific">Candidatus Methanofishera endochildressiae</name>
    <dbReference type="NCBI Taxonomy" id="2738884"/>
    <lineage>
        <taxon>Bacteria</taxon>
        <taxon>Pseudomonadati</taxon>
        <taxon>Pseudomonadota</taxon>
        <taxon>Gammaproteobacteria</taxon>
        <taxon>Candidatus Methanofishera</taxon>
    </lineage>
</organism>
<name>A0A7Z0SE69_9GAMM</name>